<dbReference type="SUPFAM" id="SSF53383">
    <property type="entry name" value="PLP-dependent transferases"/>
    <property type="match status" value="2"/>
</dbReference>
<dbReference type="InterPro" id="IPR011063">
    <property type="entry name" value="TilS/TtcA_N"/>
</dbReference>
<feature type="compositionally biased region" description="Basic and acidic residues" evidence="1">
    <location>
        <begin position="818"/>
        <end position="829"/>
    </location>
</feature>
<feature type="compositionally biased region" description="Basic and acidic residues" evidence="1">
    <location>
        <begin position="1359"/>
        <end position="1371"/>
    </location>
</feature>
<feature type="region of interest" description="Disordered" evidence="1">
    <location>
        <begin position="1317"/>
        <end position="1393"/>
    </location>
</feature>
<dbReference type="InterPro" id="IPR015424">
    <property type="entry name" value="PyrdxlP-dep_Trfase"/>
</dbReference>
<dbReference type="Pfam" id="PF01171">
    <property type="entry name" value="ATP_bind_3"/>
    <property type="match status" value="1"/>
</dbReference>
<dbReference type="PANTHER" id="PTHR43686:SF1">
    <property type="entry name" value="AMINOTRAN_5 DOMAIN-CONTAINING PROTEIN"/>
    <property type="match status" value="1"/>
</dbReference>
<dbReference type="EMBL" id="CDMZ01000137">
    <property type="protein sequence ID" value="CEM07697.1"/>
    <property type="molecule type" value="Genomic_DNA"/>
</dbReference>
<feature type="compositionally biased region" description="Low complexity" evidence="1">
    <location>
        <begin position="1317"/>
        <end position="1335"/>
    </location>
</feature>
<dbReference type="Pfam" id="PF00266">
    <property type="entry name" value="Aminotran_5"/>
    <property type="match status" value="1"/>
</dbReference>
<feature type="compositionally biased region" description="Basic and acidic residues" evidence="1">
    <location>
        <begin position="201"/>
        <end position="217"/>
    </location>
</feature>
<dbReference type="CDD" id="cd24138">
    <property type="entry name" value="TtcA-like"/>
    <property type="match status" value="1"/>
</dbReference>
<feature type="compositionally biased region" description="Polar residues" evidence="1">
    <location>
        <begin position="15"/>
        <end position="30"/>
    </location>
</feature>
<feature type="compositionally biased region" description="Basic and acidic residues" evidence="1">
    <location>
        <begin position="939"/>
        <end position="956"/>
    </location>
</feature>
<proteinExistence type="predicted"/>
<dbReference type="SUPFAM" id="SSF52402">
    <property type="entry name" value="Adenine nucleotide alpha hydrolases-like"/>
    <property type="match status" value="1"/>
</dbReference>
<dbReference type="PROSITE" id="PS00028">
    <property type="entry name" value="ZINC_FINGER_C2H2_1"/>
    <property type="match status" value="1"/>
</dbReference>
<feature type="region of interest" description="Disordered" evidence="1">
    <location>
        <begin position="932"/>
        <end position="1012"/>
    </location>
</feature>
<evidence type="ECO:0000256" key="1">
    <source>
        <dbReference type="SAM" id="MobiDB-lite"/>
    </source>
</evidence>
<dbReference type="InterPro" id="IPR000192">
    <property type="entry name" value="Aminotrans_V_dom"/>
</dbReference>
<name>A0A0G4F6Q6_9ALVE</name>
<feature type="compositionally biased region" description="Basic and acidic residues" evidence="1">
    <location>
        <begin position="1254"/>
        <end position="1271"/>
    </location>
</feature>
<dbReference type="InterPro" id="IPR013087">
    <property type="entry name" value="Znf_C2H2_type"/>
</dbReference>
<reference evidence="3" key="1">
    <citation type="submission" date="2014-11" db="EMBL/GenBank/DDBJ databases">
        <authorList>
            <person name="Otto D Thomas"/>
            <person name="Naeem Raeece"/>
        </authorList>
    </citation>
    <scope>NUCLEOTIDE SEQUENCE</scope>
</reference>
<feature type="region of interest" description="Disordered" evidence="1">
    <location>
        <begin position="1"/>
        <end position="30"/>
    </location>
</feature>
<accession>A0A0G4F6Q6</accession>
<feature type="domain" description="C2H2-type" evidence="2">
    <location>
        <begin position="179"/>
        <end position="201"/>
    </location>
</feature>
<sequence length="1413" mass="153225">MYRYNFEGESASRAAPSSTDPHTVPSTQVDSASSFDSLCEEKIAKDCLESPAIRTPFGTKPVTYADHTASGKFLSSVETFISKNVLPHYGNTHTLQNATARQSTFFRNEARQIAKNFLGATYDDALMFCGHGCTGAVSAFIQIMKKSGWRRPGQSGSSAACPNSPPAFLEVDRWGSYLCKLCNVRMKTEAQFRAHCTSASHLEEERGRGQKEVREGDQAGGGQKRKREVVFLCDPLAHHSLSLPFREIVLESEGKKDEGGEEVSFSFVSLEIDSSSHSLCISSLTKALKETKRRSDEQDELDVLPVALICATSNVTGISIDVSRVCDLVHSYGGMACVDFAARAAHIRPVVSPPNDVAGSVDVGFFSPHKFLGGPGSTGVLVMKKKWMQNAVPGCPGGGVVFFVSEDNHSYVKHPEEREEAGSPDLLACVRVGLALRLHSELSAERIAEREARMASFLVERWAEHPRIMILGGSGGYSAALGGGVSSLGCDTGVQGFMDRRAGIVSFLISYGNEEKEGGQSLYLHHSFVATLLNDLFGLQGRAGCACAGPYAQYLMGLSVEASARTEKALALTGAEVLRPGFTRVGVHFSQTWDEVEVIASAVEFVATHGWKFLPAYCFEFETGEWKHRLKGHEDGETRLWLSDFSLFSGRPGRPSLVQSSKEEDVVCPRKADDLIAAAEGNLRSLYSSGTLALSEEKCGVSAFPAEFSDLLWFALPADAAFSLLSAGWGKKESFLPGMSACEWLSGDGSDPKLSKRGAKFVSFLSPSTGELKEAVSGQRNPEHLKETRGETAVLEALARRPETPFFSPAALGSLEGEIRPEVKKKDGASDSVQTKKPSPEEDACRLHPTGDSSTNGRENETTGRNTEGETVQTKNDTTTEELEVPSAPSQSPAAGAENHSSSSQEREGESKGRGTGVCIVDGTAELSEMYARQKRKEKGREPNGRGVCRKEEREGMVGAEEEEKKHPPAQDVNGAPEQVIEKTANGSTKRVSRHLSSWPSAVTSPSRPVPKGVFIDTPKHLRRLVGEAVRDFEMIREGDRVLVGLSGGKDSLSMLHLLRDLSRRAPVRFEVAAATVDPQTPEYKPHSLMEYCKELGITYHFLSFPLIELAKHHMQRQSVCAFCSRMKRGILYSCMRKYGYTVLALGQHLDDLAESFVMSAFHNGTLNTMKAHYTVEEGDLRVCRPLALCRERQLAQFAEEVKLPVVPDNCPACFAAPKERHRVKMLLSQQEFENPNLFSSLLKALRPLISISDTDRGRQGERAARREKEGGASSSSRTKGRGGEETGKGKEKGSQSVKPRHEQMEADLIEDLMASSASLQPPPSSSAADSSSVHAAEEPRDSEDIAGDARSRAQVVQEEGRGLLSHEGEAGRAINGEGGADSEEGAGLLAPESDDFAAEMVLTACGVNGNCQ</sequence>
<feature type="compositionally biased region" description="Basic and acidic residues" evidence="1">
    <location>
        <begin position="1282"/>
        <end position="1301"/>
    </location>
</feature>
<feature type="compositionally biased region" description="Basic and acidic residues" evidence="1">
    <location>
        <begin position="1336"/>
        <end position="1352"/>
    </location>
</feature>
<dbReference type="SUPFAM" id="SSF57667">
    <property type="entry name" value="beta-beta-alpha zinc fingers"/>
    <property type="match status" value="1"/>
</dbReference>
<dbReference type="VEuPathDB" id="CryptoDB:Cvel_15303"/>
<evidence type="ECO:0000313" key="3">
    <source>
        <dbReference type="EMBL" id="CEM07697.1"/>
    </source>
</evidence>
<feature type="region of interest" description="Disordered" evidence="1">
    <location>
        <begin position="1254"/>
        <end position="1301"/>
    </location>
</feature>
<dbReference type="Pfam" id="PF12874">
    <property type="entry name" value="zf-met"/>
    <property type="match status" value="1"/>
</dbReference>
<dbReference type="InterPro" id="IPR014729">
    <property type="entry name" value="Rossmann-like_a/b/a_fold"/>
</dbReference>
<feature type="compositionally biased region" description="Polar residues" evidence="1">
    <location>
        <begin position="985"/>
        <end position="1007"/>
    </location>
</feature>
<dbReference type="InterPro" id="IPR036236">
    <property type="entry name" value="Znf_C2H2_sf"/>
</dbReference>
<organism evidence="3">
    <name type="scientific">Chromera velia CCMP2878</name>
    <dbReference type="NCBI Taxonomy" id="1169474"/>
    <lineage>
        <taxon>Eukaryota</taxon>
        <taxon>Sar</taxon>
        <taxon>Alveolata</taxon>
        <taxon>Colpodellida</taxon>
        <taxon>Chromeraceae</taxon>
        <taxon>Chromera</taxon>
    </lineage>
</organism>
<dbReference type="Gene3D" id="3.90.1150.10">
    <property type="entry name" value="Aspartate Aminotransferase, domain 1"/>
    <property type="match status" value="1"/>
</dbReference>
<feature type="region of interest" description="Disordered" evidence="1">
    <location>
        <begin position="818"/>
        <end position="918"/>
    </location>
</feature>
<feature type="compositionally biased region" description="Low complexity" evidence="1">
    <location>
        <begin position="886"/>
        <end position="895"/>
    </location>
</feature>
<dbReference type="PhylomeDB" id="A0A0G4F6Q6"/>
<gene>
    <name evidence="3" type="ORF">Cvel_15303</name>
</gene>
<dbReference type="Gene3D" id="3.40.50.620">
    <property type="entry name" value="HUPs"/>
    <property type="match status" value="1"/>
</dbReference>
<dbReference type="PANTHER" id="PTHR43686">
    <property type="entry name" value="SULFURTRANSFERASE-RELATED"/>
    <property type="match status" value="1"/>
</dbReference>
<evidence type="ECO:0000259" key="2">
    <source>
        <dbReference type="PROSITE" id="PS00028"/>
    </source>
</evidence>
<dbReference type="InterPro" id="IPR015421">
    <property type="entry name" value="PyrdxlP-dep_Trfase_major"/>
</dbReference>
<protein>
    <recommendedName>
        <fullName evidence="2">C2H2-type domain-containing protein</fullName>
    </recommendedName>
</protein>
<feature type="region of interest" description="Disordered" evidence="1">
    <location>
        <begin position="201"/>
        <end position="222"/>
    </location>
</feature>
<dbReference type="Gene3D" id="3.40.640.10">
    <property type="entry name" value="Type I PLP-dependent aspartate aminotransferase-like (Major domain)"/>
    <property type="match status" value="1"/>
</dbReference>
<dbReference type="InterPro" id="IPR015422">
    <property type="entry name" value="PyrdxlP-dep_Trfase_small"/>
</dbReference>